<organism evidence="1 2">
    <name type="scientific">Lecanicillium saksenae</name>
    <dbReference type="NCBI Taxonomy" id="468837"/>
    <lineage>
        <taxon>Eukaryota</taxon>
        <taxon>Fungi</taxon>
        <taxon>Dikarya</taxon>
        <taxon>Ascomycota</taxon>
        <taxon>Pezizomycotina</taxon>
        <taxon>Sordariomycetes</taxon>
        <taxon>Hypocreomycetidae</taxon>
        <taxon>Hypocreales</taxon>
        <taxon>Cordycipitaceae</taxon>
        <taxon>Lecanicillium</taxon>
    </lineage>
</organism>
<keyword evidence="2" id="KW-1185">Reference proteome</keyword>
<dbReference type="Proteomes" id="UP001148737">
    <property type="component" value="Unassembled WGS sequence"/>
</dbReference>
<gene>
    <name evidence="1" type="ORF">NLG97_g7347</name>
</gene>
<protein>
    <submittedName>
        <fullName evidence="1">Uncharacterized protein</fullName>
    </submittedName>
</protein>
<evidence type="ECO:0000313" key="2">
    <source>
        <dbReference type="Proteomes" id="UP001148737"/>
    </source>
</evidence>
<name>A0ACC1QM23_9HYPO</name>
<evidence type="ECO:0000313" key="1">
    <source>
        <dbReference type="EMBL" id="KAJ3483270.1"/>
    </source>
</evidence>
<accession>A0ACC1QM23</accession>
<dbReference type="EMBL" id="JANAKD010001111">
    <property type="protein sequence ID" value="KAJ3483270.1"/>
    <property type="molecule type" value="Genomic_DNA"/>
</dbReference>
<reference evidence="1" key="1">
    <citation type="submission" date="2022-07" db="EMBL/GenBank/DDBJ databases">
        <title>Genome Sequence of Lecanicillium saksenae.</title>
        <authorList>
            <person name="Buettner E."/>
        </authorList>
    </citation>
    <scope>NUCLEOTIDE SEQUENCE</scope>
    <source>
        <strain evidence="1">VT-O1</strain>
    </source>
</reference>
<proteinExistence type="predicted"/>
<sequence length="532" mass="58901">MPHEIPEPAPQGGLKKRIILCCDGTWFDSDDGFNKATLKNEATLQVASNVTRISRCFRRRCSDGTLQIINYESGVGTGSNTIDTLTGGAFGLGLTQRVREAYAFLCANYTDGDEIILIGWSRGAFTVRSVAGIISNLGLLTREGMDSFVPVFKDMQHWKDTDYQDPLPNIPFSNKPKGDNAAYIYRQRLEDLGLTRVTQQTTGELIKVKAIGVWDTVGSLAGMTPTSAIASNTLSTLWHLTKAVWFPGTHGNCGGGADDVGMANITLAWMIDQMASIGVEFYAPSALRMIAQQVNQYEAKAVQIASKGGKEPRQWAADPIYQANKPVRPWGMGAIEKAPSFVDWITGSTPRTPGQYHQVDRDTGDDRHGPFLIDTNERIHSSVRIRLACRGLGVNDKAEWTAPTLANWQLRRTTAQYEDPVPFDPLWDPAKHKAVIQAIAANKVSDECGRKPNDDAGERWIWEYVGPEKDAPTDKKQRILVEEPLGPYERFLLNQVGGSPNVYLFAENKEMGNQPLKKRKYVSCQDSETETE</sequence>
<comment type="caution">
    <text evidence="1">The sequence shown here is derived from an EMBL/GenBank/DDBJ whole genome shotgun (WGS) entry which is preliminary data.</text>
</comment>